<keyword evidence="2" id="KW-0444">Lipid biosynthesis</keyword>
<keyword evidence="3" id="KW-0808">Transferase</keyword>
<evidence type="ECO:0000256" key="3">
    <source>
        <dbReference type="ARBA" id="ARBA00022679"/>
    </source>
</evidence>
<comment type="caution">
    <text evidence="6">The sequence shown here is derived from an EMBL/GenBank/DDBJ whole genome shotgun (WGS) entry which is preliminary data.</text>
</comment>
<dbReference type="InterPro" id="IPR052351">
    <property type="entry name" value="Ornithine_N-alpha-AT"/>
</dbReference>
<evidence type="ECO:0000256" key="2">
    <source>
        <dbReference type="ARBA" id="ARBA00022516"/>
    </source>
</evidence>
<evidence type="ECO:0000256" key="5">
    <source>
        <dbReference type="ARBA" id="ARBA00023315"/>
    </source>
</evidence>
<keyword evidence="4" id="KW-0443">Lipid metabolism</keyword>
<comment type="pathway">
    <text evidence="1">Lipid metabolism.</text>
</comment>
<name>A0ABV9K9Z8_9PORP</name>
<reference evidence="7" key="1">
    <citation type="journal article" date="2019" name="Int. J. Syst. Evol. Microbiol.">
        <title>The Global Catalogue of Microorganisms (GCM) 10K type strain sequencing project: providing services to taxonomists for standard genome sequencing and annotation.</title>
        <authorList>
            <consortium name="The Broad Institute Genomics Platform"/>
            <consortium name="The Broad Institute Genome Sequencing Center for Infectious Disease"/>
            <person name="Wu L."/>
            <person name="Ma J."/>
        </authorList>
    </citation>
    <scope>NUCLEOTIDE SEQUENCE [LARGE SCALE GENOMIC DNA]</scope>
    <source>
        <strain evidence="7">CGMCC 4.7357</strain>
    </source>
</reference>
<dbReference type="SUPFAM" id="SSF55729">
    <property type="entry name" value="Acyl-CoA N-acyltransferases (Nat)"/>
    <property type="match status" value="1"/>
</dbReference>
<dbReference type="InterPro" id="IPR016181">
    <property type="entry name" value="Acyl_CoA_acyltransferase"/>
</dbReference>
<dbReference type="Proteomes" id="UP001596020">
    <property type="component" value="Unassembled WGS sequence"/>
</dbReference>
<keyword evidence="7" id="KW-1185">Reference proteome</keyword>
<dbReference type="PANTHER" id="PTHR37323">
    <property type="entry name" value="GCN5-RELATED N-ACETYLTRANSFERASE"/>
    <property type="match status" value="1"/>
</dbReference>
<evidence type="ECO:0000256" key="4">
    <source>
        <dbReference type="ARBA" id="ARBA00023098"/>
    </source>
</evidence>
<keyword evidence="5" id="KW-0012">Acyltransferase</keyword>
<protein>
    <submittedName>
        <fullName evidence="6">GNAT family N-acetyltransferase</fullName>
    </submittedName>
</protein>
<dbReference type="EMBL" id="JBHSGO010000216">
    <property type="protein sequence ID" value="MFC4666800.1"/>
    <property type="molecule type" value="Genomic_DNA"/>
</dbReference>
<gene>
    <name evidence="6" type="ORF">ACFO3G_09370</name>
</gene>
<evidence type="ECO:0000313" key="6">
    <source>
        <dbReference type="EMBL" id="MFC4666800.1"/>
    </source>
</evidence>
<evidence type="ECO:0000256" key="1">
    <source>
        <dbReference type="ARBA" id="ARBA00005189"/>
    </source>
</evidence>
<sequence>MTMCNTDSNQPLPIHEPIDVALIEPELTSDRLLRHTNRGGNEIYIFKGDEAPNTMKELGRLREEAFRFHGGGTGKALDIDEYDLGEHAYYQLIVWDPIDKAIIGGYRFKHGSEVEMDESGQPRLATADMFHFSDNFVQDYLPYTVELGRSFVTLAYQSTAKGAKAIFALDNLWDGIGALTITLPNLKYFYGKVTMYPQYDRRARNLILFFLKKHFEDKEGLIRPIEPLKIDLSESDAKDIFSSDSIKDDFKELNRIIRAIGITIPPLINAYMGLSPEMKVFGTAVNHSFGEVEETGIFIAIDKILEEKKKRHIESYKK</sequence>
<dbReference type="PANTHER" id="PTHR37323:SF1">
    <property type="entry name" value="L-ORNITHINE N(ALPHA)-ACYLTRANSFERASE"/>
    <property type="match status" value="1"/>
</dbReference>
<evidence type="ECO:0000313" key="7">
    <source>
        <dbReference type="Proteomes" id="UP001596020"/>
    </source>
</evidence>
<accession>A0ABV9K9Z8</accession>
<proteinExistence type="predicted"/>
<dbReference type="Pfam" id="PF13444">
    <property type="entry name" value="Acetyltransf_5"/>
    <property type="match status" value="1"/>
</dbReference>
<organism evidence="6 7">
    <name type="scientific">Falsiporphyromonas endometrii</name>
    <dbReference type="NCBI Taxonomy" id="1387297"/>
    <lineage>
        <taxon>Bacteria</taxon>
        <taxon>Pseudomonadati</taxon>
        <taxon>Bacteroidota</taxon>
        <taxon>Bacteroidia</taxon>
        <taxon>Bacteroidales</taxon>
        <taxon>Porphyromonadaceae</taxon>
        <taxon>Falsiporphyromonas</taxon>
    </lineage>
</organism>